<keyword evidence="4" id="KW-1185">Reference proteome</keyword>
<evidence type="ECO:0000256" key="1">
    <source>
        <dbReference type="SAM" id="MobiDB-lite"/>
    </source>
</evidence>
<keyword evidence="2" id="KW-0812">Transmembrane</keyword>
<evidence type="ECO:0000313" key="3">
    <source>
        <dbReference type="EMBL" id="GLZ81927.1"/>
    </source>
</evidence>
<feature type="region of interest" description="Disordered" evidence="1">
    <location>
        <begin position="70"/>
        <end position="92"/>
    </location>
</feature>
<sequence>MTRELERGLRAVFEDRADPVPAQEPDIADRVLVRAGHVRRRRAATAGLATAFVVIVLAIATVTGVLPGMRPSGPTDEAAGPQPTTTPSGNGIDALVLPKDGGRSFIRAADGTKIEPEDGRYVQQGARVPDGFLALTYFGGQRDGETPASTQRLSLYMPGRSPVTLAEDNNLVFSVSADGKRVAVMAPFVTPGQKPWLRVYSLPNGEQLGERAVPEGSDLGGWVGEDIVFGSKRVLQAWNPVSNAETTSGPDRQLQMFGTSKEDFGQTPMAKFAGDQMCIVGIDVRSSFKETTTPRCYAKTDMRVSPASVSPDGRWLVCVTLTLPGMGVAPLTIDLSRDLSPTDDHGSMLSLPPGYEMAGAVWTRDNLLLLVNSDGWWAYDPGDQSLERVSLPDGPVATPVPRYGS</sequence>
<evidence type="ECO:0000313" key="4">
    <source>
        <dbReference type="Proteomes" id="UP001165079"/>
    </source>
</evidence>
<dbReference type="RefSeq" id="WP_285667495.1">
    <property type="nucleotide sequence ID" value="NZ_BSTX01000008.1"/>
</dbReference>
<name>A0A9W6ST94_9ACTN</name>
<organism evidence="3 4">
    <name type="scientific">Actinorhabdospora filicis</name>
    <dbReference type="NCBI Taxonomy" id="1785913"/>
    <lineage>
        <taxon>Bacteria</taxon>
        <taxon>Bacillati</taxon>
        <taxon>Actinomycetota</taxon>
        <taxon>Actinomycetes</taxon>
        <taxon>Micromonosporales</taxon>
        <taxon>Micromonosporaceae</taxon>
        <taxon>Actinorhabdospora</taxon>
    </lineage>
</organism>
<feature type="transmembrane region" description="Helical" evidence="2">
    <location>
        <begin position="43"/>
        <end position="66"/>
    </location>
</feature>
<proteinExistence type="predicted"/>
<dbReference type="SUPFAM" id="SSF50969">
    <property type="entry name" value="YVTN repeat-like/Quinoprotein amine dehydrogenase"/>
    <property type="match status" value="1"/>
</dbReference>
<comment type="caution">
    <text evidence="3">The sequence shown here is derived from an EMBL/GenBank/DDBJ whole genome shotgun (WGS) entry which is preliminary data.</text>
</comment>
<dbReference type="AlphaFoldDB" id="A0A9W6ST94"/>
<gene>
    <name evidence="3" type="ORF">Afil01_67340</name>
</gene>
<protein>
    <submittedName>
        <fullName evidence="3">Uncharacterized protein</fullName>
    </submittedName>
</protein>
<dbReference type="Proteomes" id="UP001165079">
    <property type="component" value="Unassembled WGS sequence"/>
</dbReference>
<reference evidence="3" key="1">
    <citation type="submission" date="2023-03" db="EMBL/GenBank/DDBJ databases">
        <title>Actinorhabdospora filicis NBRC 111898.</title>
        <authorList>
            <person name="Ichikawa N."/>
            <person name="Sato H."/>
            <person name="Tonouchi N."/>
        </authorList>
    </citation>
    <scope>NUCLEOTIDE SEQUENCE</scope>
    <source>
        <strain evidence="3">NBRC 111898</strain>
    </source>
</reference>
<keyword evidence="2" id="KW-1133">Transmembrane helix</keyword>
<keyword evidence="2" id="KW-0472">Membrane</keyword>
<dbReference type="InterPro" id="IPR011044">
    <property type="entry name" value="Quino_amine_DH_bsu"/>
</dbReference>
<dbReference type="EMBL" id="BSTX01000008">
    <property type="protein sequence ID" value="GLZ81927.1"/>
    <property type="molecule type" value="Genomic_DNA"/>
</dbReference>
<accession>A0A9W6ST94</accession>
<evidence type="ECO:0000256" key="2">
    <source>
        <dbReference type="SAM" id="Phobius"/>
    </source>
</evidence>